<protein>
    <recommendedName>
        <fullName evidence="4">RING-type domain-containing protein</fullName>
    </recommendedName>
</protein>
<feature type="region of interest" description="Disordered" evidence="1">
    <location>
        <begin position="271"/>
        <end position="465"/>
    </location>
</feature>
<evidence type="ECO:0008006" key="4">
    <source>
        <dbReference type="Google" id="ProtNLM"/>
    </source>
</evidence>
<organism evidence="2 3">
    <name type="scientific">Heterodera trifolii</name>
    <dbReference type="NCBI Taxonomy" id="157864"/>
    <lineage>
        <taxon>Eukaryota</taxon>
        <taxon>Metazoa</taxon>
        <taxon>Ecdysozoa</taxon>
        <taxon>Nematoda</taxon>
        <taxon>Chromadorea</taxon>
        <taxon>Rhabditida</taxon>
        <taxon>Tylenchina</taxon>
        <taxon>Tylenchomorpha</taxon>
        <taxon>Tylenchoidea</taxon>
        <taxon>Heteroderidae</taxon>
        <taxon>Heteroderinae</taxon>
        <taxon>Heterodera</taxon>
    </lineage>
</organism>
<dbReference type="Proteomes" id="UP001620626">
    <property type="component" value="Unassembled WGS sequence"/>
</dbReference>
<reference evidence="2 3" key="1">
    <citation type="submission" date="2024-10" db="EMBL/GenBank/DDBJ databases">
        <authorList>
            <person name="Kim D."/>
        </authorList>
    </citation>
    <scope>NUCLEOTIDE SEQUENCE [LARGE SCALE GENOMIC DNA]</scope>
    <source>
        <strain evidence="2">BH-2024</strain>
    </source>
</reference>
<evidence type="ECO:0000313" key="2">
    <source>
        <dbReference type="EMBL" id="KAL3122018.1"/>
    </source>
</evidence>
<feature type="compositionally biased region" description="Low complexity" evidence="1">
    <location>
        <begin position="169"/>
        <end position="183"/>
    </location>
</feature>
<keyword evidence="3" id="KW-1185">Reference proteome</keyword>
<comment type="caution">
    <text evidence="2">The sequence shown here is derived from an EMBL/GenBank/DDBJ whole genome shotgun (WGS) entry which is preliminary data.</text>
</comment>
<feature type="compositionally biased region" description="Basic and acidic residues" evidence="1">
    <location>
        <begin position="124"/>
        <end position="153"/>
    </location>
</feature>
<feature type="compositionally biased region" description="Basic and acidic residues" evidence="1">
    <location>
        <begin position="277"/>
        <end position="465"/>
    </location>
</feature>
<dbReference type="AlphaFoldDB" id="A0ABD2M3C0"/>
<proteinExistence type="predicted"/>
<evidence type="ECO:0000313" key="3">
    <source>
        <dbReference type="Proteomes" id="UP001620626"/>
    </source>
</evidence>
<feature type="region of interest" description="Disordered" evidence="1">
    <location>
        <begin position="121"/>
        <end position="188"/>
    </location>
</feature>
<accession>A0ABD2M3C0</accession>
<feature type="compositionally biased region" description="Polar residues" evidence="1">
    <location>
        <begin position="159"/>
        <end position="168"/>
    </location>
</feature>
<gene>
    <name evidence="2" type="ORF">niasHT_006272</name>
</gene>
<sequence length="465" mass="53468">MLKANGPPFNVHIIPLSREAMAISDIGNPYAPQKLYSLAKNVPLESLCHFRDKETNRCILNYFETFEEKQSAVVGFLSKWLRNSNFAAGLTEKCEQTFEQKTPIDPLEELLKAAPEIKITYSPKESREKMDKKAEKLPKSNSTKMDKIAEKLPKPSTKVPKSNNKLPKSQSARAMSSSPLSSSFREKNIGTEKLAEKLQKTKLGKQLASTTRCKICEKEGKKLSSFANCHYDKHSGCQECLDLFEQKCPKCRENGNRRRKLSHCLPTFPHCFQHGTNDQKNDHLPKKEKNNYEKQKKKEEEGSDQKKKEEEGSDQKKKEEEGIDQKKKEEEGSDQKKKEEEGSDQKKKEDEGSDQKKKEEEGSDQKKKEEEGSDQKKKEEEVSDQKKKEEEGSDQKKKEEEGSDQKKKEEEGSDQKKKEEEGSDQKKKEEEGSDQKKKEEEGSDQKKKEDEGSDQKKKEEEEMIN</sequence>
<name>A0ABD2M3C0_9BILA</name>
<dbReference type="EMBL" id="JBICBT010000163">
    <property type="protein sequence ID" value="KAL3122018.1"/>
    <property type="molecule type" value="Genomic_DNA"/>
</dbReference>
<evidence type="ECO:0000256" key="1">
    <source>
        <dbReference type="SAM" id="MobiDB-lite"/>
    </source>
</evidence>